<organism evidence="9 10">
    <name type="scientific">Actinoallomurus spadix</name>
    <dbReference type="NCBI Taxonomy" id="79912"/>
    <lineage>
        <taxon>Bacteria</taxon>
        <taxon>Bacillati</taxon>
        <taxon>Actinomycetota</taxon>
        <taxon>Actinomycetes</taxon>
        <taxon>Streptosporangiales</taxon>
        <taxon>Thermomonosporaceae</taxon>
        <taxon>Actinoallomurus</taxon>
    </lineage>
</organism>
<keyword evidence="10" id="KW-1185">Reference proteome</keyword>
<dbReference type="RefSeq" id="WP_252808474.1">
    <property type="nucleotide sequence ID" value="NZ_BAAABM010000037.1"/>
</dbReference>
<evidence type="ECO:0000256" key="5">
    <source>
        <dbReference type="ARBA" id="ARBA00022989"/>
    </source>
</evidence>
<sequence length="315" mass="32408">MDTFAFFLLGFFVVGYFLLAGADIGVGMLLPFLGRDRRLTLAAIAPFFLGNEVWLVAAAGLLTALSPTLEADLFGRAWGALIVLILAWILRDTGLWLRGRRTGRAWRRLWDGAIVAGSWGVAASWGLTIGVLMGGGGLLFTVTTCGLFALHGAVFAVVRLGTGAPRAVARWVIRATLLAGVPCTVGAGTGDLATTVPVALSLAAVLAVAWITIARRDGTGGENGAGRTASAGGTDGVGGTDGAGGRAREGWALAASALAITAVPLLGGLNLPHASLADDATPTLAVAGPLIPVLLAAQAWVWWTFRGRVERPSYL</sequence>
<evidence type="ECO:0000256" key="3">
    <source>
        <dbReference type="ARBA" id="ARBA00022475"/>
    </source>
</evidence>
<name>A0ABN0WT10_9ACTN</name>
<feature type="transmembrane region" description="Helical" evidence="8">
    <location>
        <begin position="109"/>
        <end position="132"/>
    </location>
</feature>
<keyword evidence="4 8" id="KW-0812">Transmembrane</keyword>
<evidence type="ECO:0000256" key="8">
    <source>
        <dbReference type="SAM" id="Phobius"/>
    </source>
</evidence>
<dbReference type="Pfam" id="PF02322">
    <property type="entry name" value="Cyt_bd_oxida_II"/>
    <property type="match status" value="1"/>
</dbReference>
<proteinExistence type="inferred from homology"/>
<feature type="transmembrane region" description="Helical" evidence="8">
    <location>
        <begin position="138"/>
        <end position="159"/>
    </location>
</feature>
<reference evidence="9 10" key="1">
    <citation type="journal article" date="2019" name="Int. J. Syst. Evol. Microbiol.">
        <title>The Global Catalogue of Microorganisms (GCM) 10K type strain sequencing project: providing services to taxonomists for standard genome sequencing and annotation.</title>
        <authorList>
            <consortium name="The Broad Institute Genomics Platform"/>
            <consortium name="The Broad Institute Genome Sequencing Center for Infectious Disease"/>
            <person name="Wu L."/>
            <person name="Ma J."/>
        </authorList>
    </citation>
    <scope>NUCLEOTIDE SEQUENCE [LARGE SCALE GENOMIC DNA]</scope>
    <source>
        <strain evidence="9 10">JCM 3146</strain>
    </source>
</reference>
<comment type="similarity">
    <text evidence="2">Belongs to the cytochrome ubiquinol oxidase subunit 2 family.</text>
</comment>
<keyword evidence="3" id="KW-1003">Cell membrane</keyword>
<feature type="transmembrane region" description="Helical" evidence="8">
    <location>
        <begin position="283"/>
        <end position="305"/>
    </location>
</feature>
<feature type="region of interest" description="Disordered" evidence="7">
    <location>
        <begin position="222"/>
        <end position="243"/>
    </location>
</feature>
<feature type="transmembrane region" description="Helical" evidence="8">
    <location>
        <begin position="77"/>
        <end position="97"/>
    </location>
</feature>
<evidence type="ECO:0000313" key="10">
    <source>
        <dbReference type="Proteomes" id="UP001501822"/>
    </source>
</evidence>
<dbReference type="PANTHER" id="PTHR43141:SF4">
    <property type="entry name" value="CYTOCHROME BD2 SUBUNIT II"/>
    <property type="match status" value="1"/>
</dbReference>
<evidence type="ECO:0000256" key="4">
    <source>
        <dbReference type="ARBA" id="ARBA00022692"/>
    </source>
</evidence>
<protein>
    <submittedName>
        <fullName evidence="9">Cytochrome d ubiquinol oxidase subunit II</fullName>
    </submittedName>
</protein>
<feature type="transmembrane region" description="Helical" evidence="8">
    <location>
        <begin position="251"/>
        <end position="271"/>
    </location>
</feature>
<dbReference type="EMBL" id="BAAABM010000037">
    <property type="protein sequence ID" value="GAA0346012.1"/>
    <property type="molecule type" value="Genomic_DNA"/>
</dbReference>
<keyword evidence="6 8" id="KW-0472">Membrane</keyword>
<feature type="compositionally biased region" description="Gly residues" evidence="7">
    <location>
        <begin position="233"/>
        <end position="243"/>
    </location>
</feature>
<evidence type="ECO:0000256" key="6">
    <source>
        <dbReference type="ARBA" id="ARBA00023136"/>
    </source>
</evidence>
<dbReference type="Proteomes" id="UP001501822">
    <property type="component" value="Unassembled WGS sequence"/>
</dbReference>
<keyword evidence="5 8" id="KW-1133">Transmembrane helix</keyword>
<evidence type="ECO:0000256" key="2">
    <source>
        <dbReference type="ARBA" id="ARBA00007543"/>
    </source>
</evidence>
<feature type="transmembrane region" description="Helical" evidence="8">
    <location>
        <begin position="39"/>
        <end position="65"/>
    </location>
</feature>
<gene>
    <name evidence="9" type="primary">cydB_3</name>
    <name evidence="9" type="ORF">GCM10010151_39530</name>
</gene>
<dbReference type="InterPro" id="IPR003317">
    <property type="entry name" value="Cyt-d_oxidase_su2"/>
</dbReference>
<evidence type="ECO:0000256" key="7">
    <source>
        <dbReference type="SAM" id="MobiDB-lite"/>
    </source>
</evidence>
<feature type="transmembrane region" description="Helical" evidence="8">
    <location>
        <begin position="195"/>
        <end position="213"/>
    </location>
</feature>
<dbReference type="PANTHER" id="PTHR43141">
    <property type="entry name" value="CYTOCHROME BD2 SUBUNIT II"/>
    <property type="match status" value="1"/>
</dbReference>
<comment type="caution">
    <text evidence="9">The sequence shown here is derived from an EMBL/GenBank/DDBJ whole genome shotgun (WGS) entry which is preliminary data.</text>
</comment>
<feature type="transmembrane region" description="Helical" evidence="8">
    <location>
        <begin position="6"/>
        <end position="32"/>
    </location>
</feature>
<feature type="transmembrane region" description="Helical" evidence="8">
    <location>
        <begin position="171"/>
        <end position="189"/>
    </location>
</feature>
<accession>A0ABN0WT10</accession>
<evidence type="ECO:0000313" key="9">
    <source>
        <dbReference type="EMBL" id="GAA0346012.1"/>
    </source>
</evidence>
<evidence type="ECO:0000256" key="1">
    <source>
        <dbReference type="ARBA" id="ARBA00004651"/>
    </source>
</evidence>
<comment type="subcellular location">
    <subcellularLocation>
        <location evidence="1">Cell membrane</location>
        <topology evidence="1">Multi-pass membrane protein</topology>
    </subcellularLocation>
</comment>